<dbReference type="AlphaFoldDB" id="A0AA36D8E1"/>
<keyword evidence="3" id="KW-1185">Reference proteome</keyword>
<gene>
    <name evidence="2" type="ORF">MSPICULIGERA_LOCUS20827</name>
</gene>
<comment type="caution">
    <text evidence="2">The sequence shown here is derived from an EMBL/GenBank/DDBJ whole genome shotgun (WGS) entry which is preliminary data.</text>
</comment>
<dbReference type="EMBL" id="CATQJA010002664">
    <property type="protein sequence ID" value="CAJ0582697.1"/>
    <property type="molecule type" value="Genomic_DNA"/>
</dbReference>
<organism evidence="2 3">
    <name type="scientific">Mesorhabditis spiculigera</name>
    <dbReference type="NCBI Taxonomy" id="96644"/>
    <lineage>
        <taxon>Eukaryota</taxon>
        <taxon>Metazoa</taxon>
        <taxon>Ecdysozoa</taxon>
        <taxon>Nematoda</taxon>
        <taxon>Chromadorea</taxon>
        <taxon>Rhabditida</taxon>
        <taxon>Rhabditina</taxon>
        <taxon>Rhabditomorpha</taxon>
        <taxon>Rhabditoidea</taxon>
        <taxon>Rhabditidae</taxon>
        <taxon>Mesorhabditinae</taxon>
        <taxon>Mesorhabditis</taxon>
    </lineage>
</organism>
<proteinExistence type="predicted"/>
<dbReference type="Proteomes" id="UP001177023">
    <property type="component" value="Unassembled WGS sequence"/>
</dbReference>
<name>A0AA36D8E1_9BILA</name>
<evidence type="ECO:0000313" key="3">
    <source>
        <dbReference type="Proteomes" id="UP001177023"/>
    </source>
</evidence>
<sequence>MEVELLCTDVISNRLIIFGVAVAAASVLLLYLLFVAFIGTPSVMKNYRIHIIDSLVGCCNLNHLRFQLHIFA</sequence>
<accession>A0AA36D8E1</accession>
<evidence type="ECO:0000256" key="1">
    <source>
        <dbReference type="SAM" id="Phobius"/>
    </source>
</evidence>
<protein>
    <submittedName>
        <fullName evidence="2">Uncharacterized protein</fullName>
    </submittedName>
</protein>
<feature type="transmembrane region" description="Helical" evidence="1">
    <location>
        <begin position="15"/>
        <end position="38"/>
    </location>
</feature>
<keyword evidence="1" id="KW-1133">Transmembrane helix</keyword>
<keyword evidence="1" id="KW-0812">Transmembrane</keyword>
<evidence type="ECO:0000313" key="2">
    <source>
        <dbReference type="EMBL" id="CAJ0582697.1"/>
    </source>
</evidence>
<feature type="non-terminal residue" evidence="2">
    <location>
        <position position="72"/>
    </location>
</feature>
<reference evidence="2" key="1">
    <citation type="submission" date="2023-06" db="EMBL/GenBank/DDBJ databases">
        <authorList>
            <person name="Delattre M."/>
        </authorList>
    </citation>
    <scope>NUCLEOTIDE SEQUENCE</scope>
    <source>
        <strain evidence="2">AF72</strain>
    </source>
</reference>
<keyword evidence="1" id="KW-0472">Membrane</keyword>